<dbReference type="PANTHER" id="PTHR34190:SF4">
    <property type="entry name" value="EXPRESSED PROTEIN"/>
    <property type="match status" value="1"/>
</dbReference>
<dbReference type="PANTHER" id="PTHR34190">
    <property type="entry name" value="EXPRESSED PROTEIN"/>
    <property type="match status" value="1"/>
</dbReference>
<keyword evidence="3" id="KW-1185">Reference proteome</keyword>
<dbReference type="Proteomes" id="UP000236161">
    <property type="component" value="Unassembled WGS sequence"/>
</dbReference>
<dbReference type="STRING" id="1088818.A0A2I0ARZ1"/>
<dbReference type="AlphaFoldDB" id="A0A2I0ARZ1"/>
<accession>A0A2I0ARZ1</accession>
<feature type="compositionally biased region" description="Low complexity" evidence="1">
    <location>
        <begin position="8"/>
        <end position="30"/>
    </location>
</feature>
<dbReference type="OrthoDB" id="783251at2759"/>
<protein>
    <submittedName>
        <fullName evidence="2">Uncharacterized protein</fullName>
    </submittedName>
</protein>
<evidence type="ECO:0000313" key="3">
    <source>
        <dbReference type="Proteomes" id="UP000236161"/>
    </source>
</evidence>
<evidence type="ECO:0000313" key="2">
    <source>
        <dbReference type="EMBL" id="PKA58236.1"/>
    </source>
</evidence>
<gene>
    <name evidence="2" type="ORF">AXF42_Ash012959</name>
</gene>
<feature type="region of interest" description="Disordered" evidence="1">
    <location>
        <begin position="1"/>
        <end position="33"/>
    </location>
</feature>
<name>A0A2I0ARZ1_9ASPA</name>
<sequence>MKESHAAGSKSGGSTTTDGGTSSVSSSPTSVCRPIDEVVAETQLKGSIIDRVRFLESRLVKLEDEIENEKLRAVEESKPRSEKKRHMGLKNMVKSYIKRSNSKINE</sequence>
<dbReference type="EMBL" id="KZ451955">
    <property type="protein sequence ID" value="PKA58236.1"/>
    <property type="molecule type" value="Genomic_DNA"/>
</dbReference>
<evidence type="ECO:0000256" key="1">
    <source>
        <dbReference type="SAM" id="MobiDB-lite"/>
    </source>
</evidence>
<organism evidence="2 3">
    <name type="scientific">Apostasia shenzhenica</name>
    <dbReference type="NCBI Taxonomy" id="1088818"/>
    <lineage>
        <taxon>Eukaryota</taxon>
        <taxon>Viridiplantae</taxon>
        <taxon>Streptophyta</taxon>
        <taxon>Embryophyta</taxon>
        <taxon>Tracheophyta</taxon>
        <taxon>Spermatophyta</taxon>
        <taxon>Magnoliopsida</taxon>
        <taxon>Liliopsida</taxon>
        <taxon>Asparagales</taxon>
        <taxon>Orchidaceae</taxon>
        <taxon>Apostasioideae</taxon>
        <taxon>Apostasia</taxon>
    </lineage>
</organism>
<reference evidence="2 3" key="1">
    <citation type="journal article" date="2017" name="Nature">
        <title>The Apostasia genome and the evolution of orchids.</title>
        <authorList>
            <person name="Zhang G.Q."/>
            <person name="Liu K.W."/>
            <person name="Li Z."/>
            <person name="Lohaus R."/>
            <person name="Hsiao Y.Y."/>
            <person name="Niu S.C."/>
            <person name="Wang J.Y."/>
            <person name="Lin Y.C."/>
            <person name="Xu Q."/>
            <person name="Chen L.J."/>
            <person name="Yoshida K."/>
            <person name="Fujiwara S."/>
            <person name="Wang Z.W."/>
            <person name="Zhang Y.Q."/>
            <person name="Mitsuda N."/>
            <person name="Wang M."/>
            <person name="Liu G.H."/>
            <person name="Pecoraro L."/>
            <person name="Huang H.X."/>
            <person name="Xiao X.J."/>
            <person name="Lin M."/>
            <person name="Wu X.Y."/>
            <person name="Wu W.L."/>
            <person name="Chen Y.Y."/>
            <person name="Chang S.B."/>
            <person name="Sakamoto S."/>
            <person name="Ohme-Takagi M."/>
            <person name="Yagi M."/>
            <person name="Zeng S.J."/>
            <person name="Shen C.Y."/>
            <person name="Yeh C.M."/>
            <person name="Luo Y.B."/>
            <person name="Tsai W.C."/>
            <person name="Van de Peer Y."/>
            <person name="Liu Z.J."/>
        </authorList>
    </citation>
    <scope>NUCLEOTIDE SEQUENCE [LARGE SCALE GENOMIC DNA]</scope>
    <source>
        <strain evidence="3">cv. Shenzhen</strain>
        <tissue evidence="2">Stem</tissue>
    </source>
</reference>
<proteinExistence type="predicted"/>